<feature type="domain" description="Thioesterase putative" evidence="2">
    <location>
        <begin position="17"/>
        <end position="159"/>
    </location>
</feature>
<dbReference type="InterPro" id="IPR012660">
    <property type="entry name" value="YiiD_C"/>
</dbReference>
<keyword evidence="1" id="KW-0812">Transmembrane</keyword>
<dbReference type="Gene3D" id="3.10.129.10">
    <property type="entry name" value="Hotdog Thioesterase"/>
    <property type="match status" value="1"/>
</dbReference>
<keyword evidence="1" id="KW-1133">Transmembrane helix</keyword>
<reference evidence="3 4" key="1">
    <citation type="submission" date="2019-02" db="EMBL/GenBank/DDBJ databases">
        <title>Deep-cultivation of Planctomycetes and their phenomic and genomic characterization uncovers novel biology.</title>
        <authorList>
            <person name="Wiegand S."/>
            <person name="Jogler M."/>
            <person name="Boedeker C."/>
            <person name="Pinto D."/>
            <person name="Vollmers J."/>
            <person name="Rivas-Marin E."/>
            <person name="Kohn T."/>
            <person name="Peeters S.H."/>
            <person name="Heuer A."/>
            <person name="Rast P."/>
            <person name="Oberbeckmann S."/>
            <person name="Bunk B."/>
            <person name="Jeske O."/>
            <person name="Meyerdierks A."/>
            <person name="Storesund J.E."/>
            <person name="Kallscheuer N."/>
            <person name="Luecker S."/>
            <person name="Lage O.M."/>
            <person name="Pohl T."/>
            <person name="Merkel B.J."/>
            <person name="Hornburger P."/>
            <person name="Mueller R.-W."/>
            <person name="Bruemmer F."/>
            <person name="Labrenz M."/>
            <person name="Spormann A.M."/>
            <person name="Op den Camp H."/>
            <person name="Overmann J."/>
            <person name="Amann R."/>
            <person name="Jetten M.S.M."/>
            <person name="Mascher T."/>
            <person name="Medema M.H."/>
            <person name="Devos D.P."/>
            <person name="Kaster A.-K."/>
            <person name="Ovreas L."/>
            <person name="Rohde M."/>
            <person name="Galperin M.Y."/>
            <person name="Jogler C."/>
        </authorList>
    </citation>
    <scope>NUCLEOTIDE SEQUENCE [LARGE SCALE GENOMIC DNA]</scope>
    <source>
        <strain evidence="3 4">Pan181</strain>
    </source>
</reference>
<sequence length="169" mass="18480">MQGTTHPPYEVPADHLSDLQKVLDNEIPMCAQMNMLVAGHTSEGLAMSMPLELNRNHHLTAFAGSLNALCTIAGWGTVYLLLRRLGEEGNTVIRRSSIKYHLPVSDSLVIARCHPVAPAAEQHFAEMYLEKGQAKLDLSIEIAGDPRPSVVFSGSYVVTRQPGCRFGMP</sequence>
<organism evidence="3 4">
    <name type="scientific">Aeoliella mucimassa</name>
    <dbReference type="NCBI Taxonomy" id="2527972"/>
    <lineage>
        <taxon>Bacteria</taxon>
        <taxon>Pseudomonadati</taxon>
        <taxon>Planctomycetota</taxon>
        <taxon>Planctomycetia</taxon>
        <taxon>Pirellulales</taxon>
        <taxon>Lacipirellulaceae</taxon>
        <taxon>Aeoliella</taxon>
    </lineage>
</organism>
<dbReference type="SUPFAM" id="SSF54637">
    <property type="entry name" value="Thioesterase/thiol ester dehydrase-isomerase"/>
    <property type="match status" value="1"/>
</dbReference>
<evidence type="ECO:0000313" key="4">
    <source>
        <dbReference type="Proteomes" id="UP000315750"/>
    </source>
</evidence>
<dbReference type="RefSeq" id="WP_145249710.1">
    <property type="nucleotide sequence ID" value="NZ_CP036278.1"/>
</dbReference>
<dbReference type="Proteomes" id="UP000315750">
    <property type="component" value="Chromosome"/>
</dbReference>
<evidence type="ECO:0000256" key="1">
    <source>
        <dbReference type="SAM" id="Phobius"/>
    </source>
</evidence>
<dbReference type="OrthoDB" id="572024at2"/>
<dbReference type="NCBIfam" id="TIGR02447">
    <property type="entry name" value="yiiD_Cterm"/>
    <property type="match status" value="1"/>
</dbReference>
<protein>
    <submittedName>
        <fullName evidence="3">Thioesterase (YiiD_Cterm)</fullName>
    </submittedName>
</protein>
<feature type="transmembrane region" description="Helical" evidence="1">
    <location>
        <begin position="59"/>
        <end position="82"/>
    </location>
</feature>
<dbReference type="Pfam" id="PF09500">
    <property type="entry name" value="YiiD_C"/>
    <property type="match status" value="1"/>
</dbReference>
<keyword evidence="1" id="KW-0472">Membrane</keyword>
<keyword evidence="4" id="KW-1185">Reference proteome</keyword>
<proteinExistence type="predicted"/>
<evidence type="ECO:0000313" key="3">
    <source>
        <dbReference type="EMBL" id="QDU58127.1"/>
    </source>
</evidence>
<dbReference type="InterPro" id="IPR029069">
    <property type="entry name" value="HotDog_dom_sf"/>
</dbReference>
<name>A0A518ATT6_9BACT</name>
<accession>A0A518ATT6</accession>
<dbReference type="KEGG" id="amuc:Pan181_43540"/>
<dbReference type="AlphaFoldDB" id="A0A518ATT6"/>
<gene>
    <name evidence="3" type="ORF">Pan181_43540</name>
</gene>
<dbReference type="EMBL" id="CP036278">
    <property type="protein sequence ID" value="QDU58127.1"/>
    <property type="molecule type" value="Genomic_DNA"/>
</dbReference>
<evidence type="ECO:0000259" key="2">
    <source>
        <dbReference type="Pfam" id="PF09500"/>
    </source>
</evidence>